<dbReference type="PANTHER" id="PTHR21237">
    <property type="entry name" value="GRPE PROTEIN"/>
    <property type="match status" value="1"/>
</dbReference>
<name>A0A0S1SVB5_9BACT</name>
<evidence type="ECO:0000256" key="5">
    <source>
        <dbReference type="RuleBase" id="RU004478"/>
    </source>
</evidence>
<dbReference type="GO" id="GO:0000774">
    <property type="term" value="F:adenyl-nucleotide exchange factor activity"/>
    <property type="evidence" value="ECO:0007669"/>
    <property type="project" value="InterPro"/>
</dbReference>
<comment type="subunit">
    <text evidence="3">Homodimer.</text>
</comment>
<evidence type="ECO:0000313" key="8">
    <source>
        <dbReference type="Proteomes" id="UP000069135"/>
    </source>
</evidence>
<gene>
    <name evidence="3" type="primary">grpE</name>
    <name evidence="7" type="ORF">PeribacterD1_0612</name>
</gene>
<dbReference type="CDD" id="cd00446">
    <property type="entry name" value="GrpE"/>
    <property type="match status" value="1"/>
</dbReference>
<dbReference type="AlphaFoldDB" id="A0A0S1SVB5"/>
<dbReference type="PROSITE" id="PS01071">
    <property type="entry name" value="GRPE"/>
    <property type="match status" value="1"/>
</dbReference>
<accession>A0A0S1SL13</accession>
<accession>A0A0S1SSC6</accession>
<dbReference type="Gene3D" id="3.90.20.20">
    <property type="match status" value="1"/>
</dbReference>
<dbReference type="GO" id="GO:0005737">
    <property type="term" value="C:cytoplasm"/>
    <property type="evidence" value="ECO:0007669"/>
    <property type="project" value="UniProtKB-SubCell"/>
</dbReference>
<dbReference type="Proteomes" id="UP000069135">
    <property type="component" value="Chromosome"/>
</dbReference>
<evidence type="ECO:0000256" key="2">
    <source>
        <dbReference type="ARBA" id="ARBA00023186"/>
    </source>
</evidence>
<dbReference type="KEGG" id="prf:PeribacterA2_0611"/>
<evidence type="ECO:0000313" key="7">
    <source>
        <dbReference type="EMBL" id="ALM13292.1"/>
    </source>
</evidence>
<accession>A0A0S1SR26</accession>
<dbReference type="InterPro" id="IPR000740">
    <property type="entry name" value="GrpE"/>
</dbReference>
<dbReference type="GO" id="GO:0042803">
    <property type="term" value="F:protein homodimerization activity"/>
    <property type="evidence" value="ECO:0007669"/>
    <property type="project" value="InterPro"/>
</dbReference>
<evidence type="ECO:0000256" key="6">
    <source>
        <dbReference type="SAM" id="Coils"/>
    </source>
</evidence>
<proteinExistence type="inferred from homology"/>
<dbReference type="PRINTS" id="PR00773">
    <property type="entry name" value="GRPEPROTEIN"/>
</dbReference>
<keyword evidence="3" id="KW-0963">Cytoplasm</keyword>
<dbReference type="SUPFAM" id="SSF58014">
    <property type="entry name" value="Coiled-coil domain of nucleotide exchange factor GrpE"/>
    <property type="match status" value="1"/>
</dbReference>
<comment type="similarity">
    <text evidence="1 3 5">Belongs to the GrpE family.</text>
</comment>
<keyword evidence="2 3" id="KW-0143">Chaperone</keyword>
<dbReference type="GO" id="GO:0006457">
    <property type="term" value="P:protein folding"/>
    <property type="evidence" value="ECO:0007669"/>
    <property type="project" value="InterPro"/>
</dbReference>
<dbReference type="HAMAP" id="MF_01151">
    <property type="entry name" value="GrpE"/>
    <property type="match status" value="1"/>
</dbReference>
<keyword evidence="6" id="KW-0175">Coiled coil</keyword>
<reference evidence="8" key="1">
    <citation type="submission" date="2015-10" db="EMBL/GenBank/DDBJ databases">
        <title>Analysis of five complete genome sequences for members of the class Peribacteria in the recently recognized Peregrinibacteria bacterial phylum.</title>
        <authorList>
            <person name="Anantharaman K."/>
            <person name="Brown C.T."/>
            <person name="Burstein D."/>
            <person name="Castelle C.J."/>
            <person name="Probst A.J."/>
            <person name="Thomas B.C."/>
            <person name="Williams K.H."/>
            <person name="Banfield J.F."/>
        </authorList>
    </citation>
    <scope>NUCLEOTIDE SEQUENCE [LARGE SCALE GENOMIC DNA]</scope>
</reference>
<dbReference type="Gene3D" id="2.30.22.10">
    <property type="entry name" value="Head domain of nucleotide exchange factor GrpE"/>
    <property type="match status" value="1"/>
</dbReference>
<evidence type="ECO:0000256" key="3">
    <source>
        <dbReference type="HAMAP-Rule" id="MF_01151"/>
    </source>
</evidence>
<accession>A0A0S1SH61</accession>
<dbReference type="InterPro" id="IPR013805">
    <property type="entry name" value="GrpE_CC"/>
</dbReference>
<feature type="coiled-coil region" evidence="6">
    <location>
        <begin position="20"/>
        <end position="68"/>
    </location>
</feature>
<keyword evidence="3 4" id="KW-0346">Stress response</keyword>
<comment type="function">
    <text evidence="3 4">Participates actively in the response to hyperosmotic and heat shock by preventing the aggregation of stress-denatured proteins, in association with DnaK and GrpE. It is the nucleotide exchange factor for DnaK and may function as a thermosensor. Unfolded proteins bind initially to DnaJ; upon interaction with the DnaJ-bound protein, DnaK hydrolyzes its bound ATP, resulting in the formation of a stable complex. GrpE releases ADP from DnaK; ATP binding to DnaK triggers the release of the substrate protein, thus completing the reaction cycle. Several rounds of ATP-dependent interactions between DnaJ, DnaK and GrpE are required for fully efficient folding.</text>
</comment>
<dbReference type="InterPro" id="IPR009012">
    <property type="entry name" value="GrpE_head"/>
</dbReference>
<organism evidence="7 8">
    <name type="scientific">Candidatus Peribacter riflensis</name>
    <dbReference type="NCBI Taxonomy" id="1735162"/>
    <lineage>
        <taxon>Bacteria</taxon>
        <taxon>Candidatus Peregrinibacteriota</taxon>
        <taxon>Candidatus Peribacteria</taxon>
        <taxon>Candidatus Peribacterales</taxon>
        <taxon>Candidatus Peribacteraceae</taxon>
        <taxon>Candidatus Peribacter</taxon>
    </lineage>
</organism>
<protein>
    <recommendedName>
        <fullName evidence="3 4">Protein GrpE</fullName>
    </recommendedName>
    <alternativeName>
        <fullName evidence="3">HSP-70 cofactor</fullName>
    </alternativeName>
</protein>
<dbReference type="GO" id="GO:0051082">
    <property type="term" value="F:unfolded protein binding"/>
    <property type="evidence" value="ECO:0007669"/>
    <property type="project" value="TreeGrafter"/>
</dbReference>
<comment type="subcellular location">
    <subcellularLocation>
        <location evidence="3">Cytoplasm</location>
    </subcellularLocation>
</comment>
<accession>A0A0S1SVB5</accession>
<dbReference type="Pfam" id="PF01025">
    <property type="entry name" value="GrpE"/>
    <property type="match status" value="1"/>
</dbReference>
<dbReference type="SUPFAM" id="SSF51064">
    <property type="entry name" value="Head domain of nucleotide exchange factor GrpE"/>
    <property type="match status" value="1"/>
</dbReference>
<dbReference type="PANTHER" id="PTHR21237:SF23">
    <property type="entry name" value="GRPE PROTEIN HOMOLOG, MITOCHONDRIAL"/>
    <property type="match status" value="1"/>
</dbReference>
<dbReference type="EMBL" id="CP013065">
    <property type="protein sequence ID" value="ALM13292.1"/>
    <property type="molecule type" value="Genomic_DNA"/>
</dbReference>
<evidence type="ECO:0000256" key="4">
    <source>
        <dbReference type="RuleBase" id="RU000639"/>
    </source>
</evidence>
<sequence>MYLFMATHKKPEPAKESPELIALRAEADALRRESAQLKDMAGRAQADLQNAKDRLERERQDVSKFALEGTLRRLLPTIDNFQRAFTHLPADLKDHDWVKGVAAIEQELVRQVTDLGLQKMESLGAVLDPTQHEVLQTGPGEQGKVIEVFEEGYVFNGKVLRPAKVRVGDGGQAAS</sequence>
<dbReference type="GO" id="GO:0051087">
    <property type="term" value="F:protein-folding chaperone binding"/>
    <property type="evidence" value="ECO:0007669"/>
    <property type="project" value="InterPro"/>
</dbReference>
<dbReference type="STRING" id="1735162.PeribacterB2_0611"/>
<reference evidence="7 8" key="2">
    <citation type="journal article" date="2016" name="PeerJ">
        <title>Analysis of five complete genome sequences for members of the class Peribacteria in the recently recognized Peregrinibacteria bacterial phylum.</title>
        <authorList>
            <person name="Anantharaman K."/>
            <person name="Brown C.T."/>
            <person name="Burstein D."/>
            <person name="Castelle C.J."/>
            <person name="Probst A.J."/>
            <person name="Thomas B.C."/>
            <person name="Williams K.H."/>
            <person name="Banfield J.F."/>
        </authorList>
    </citation>
    <scope>NUCLEOTIDE SEQUENCE [LARGE SCALE GENOMIC DNA]</scope>
    <source>
        <strain evidence="7">RIFOXYD1_FULL_PER-ii_59_16</strain>
    </source>
</reference>
<evidence type="ECO:0000256" key="1">
    <source>
        <dbReference type="ARBA" id="ARBA00009054"/>
    </source>
</evidence>